<evidence type="ECO:0000256" key="1">
    <source>
        <dbReference type="SAM" id="Phobius"/>
    </source>
</evidence>
<dbReference type="WBParaSite" id="MhA1_Contig1646.frz3.gene11">
    <property type="protein sequence ID" value="MhA1_Contig1646.frz3.gene11"/>
    <property type="gene ID" value="MhA1_Contig1646.frz3.gene11"/>
</dbReference>
<dbReference type="Proteomes" id="UP000095281">
    <property type="component" value="Unplaced"/>
</dbReference>
<feature type="transmembrane region" description="Helical" evidence="1">
    <location>
        <begin position="36"/>
        <end position="62"/>
    </location>
</feature>
<keyword evidence="2" id="KW-1185">Reference proteome</keyword>
<evidence type="ECO:0000313" key="3">
    <source>
        <dbReference type="WBParaSite" id="MhA1_Contig1646.frz3.gene11"/>
    </source>
</evidence>
<name>A0A1I8B8V4_MELHA</name>
<dbReference type="AlphaFoldDB" id="A0A1I8B8V4"/>
<proteinExistence type="predicted"/>
<evidence type="ECO:0000313" key="2">
    <source>
        <dbReference type="Proteomes" id="UP000095281"/>
    </source>
</evidence>
<organism evidence="2 3">
    <name type="scientific">Meloidogyne hapla</name>
    <name type="common">Root-knot nematode worm</name>
    <dbReference type="NCBI Taxonomy" id="6305"/>
    <lineage>
        <taxon>Eukaryota</taxon>
        <taxon>Metazoa</taxon>
        <taxon>Ecdysozoa</taxon>
        <taxon>Nematoda</taxon>
        <taxon>Chromadorea</taxon>
        <taxon>Rhabditida</taxon>
        <taxon>Tylenchina</taxon>
        <taxon>Tylenchomorpha</taxon>
        <taxon>Tylenchoidea</taxon>
        <taxon>Meloidogynidae</taxon>
        <taxon>Meloidogyninae</taxon>
        <taxon>Meloidogyne</taxon>
    </lineage>
</organism>
<keyword evidence="1" id="KW-0472">Membrane</keyword>
<protein>
    <submittedName>
        <fullName evidence="3">PDR_CDR domain-containing protein</fullName>
    </submittedName>
</protein>
<reference evidence="3" key="1">
    <citation type="submission" date="2016-11" db="UniProtKB">
        <authorList>
            <consortium name="WormBaseParasite"/>
        </authorList>
    </citation>
    <scope>IDENTIFICATION</scope>
</reference>
<keyword evidence="1" id="KW-1133">Transmembrane helix</keyword>
<sequence length="69" mass="8041">MNATRPKRESEEKVPGTCTIQDVPFVNYLPKEWDKAWLVCVGVGGFNMFYLLVSNIVFFFAYKFLKKTQ</sequence>
<keyword evidence="1" id="KW-0812">Transmembrane</keyword>
<accession>A0A1I8B8V4</accession>